<reference evidence="3" key="2">
    <citation type="submission" date="2017-01" db="EMBL/GenBank/DDBJ databases">
        <title>Genome sequencing and annotation of Geobacillus sp. 1017, a Hydrocarbon-Oxidizing Thermophilic Bacterium Isolated from a Heavy Oil Reservoir (China).</title>
        <authorList>
            <person name="Kadnikov V.V."/>
            <person name="Mardanov A.V."/>
            <person name="Poltaraus A.B."/>
            <person name="Sokolova D.S."/>
            <person name="Semenova E.M."/>
            <person name="Ravin N.V."/>
            <person name="Tourova T.P."/>
            <person name="Nazina T.N."/>
        </authorList>
    </citation>
    <scope>NUCLEOTIDE SEQUENCE [LARGE SCALE GENOMIC DNA]</scope>
    <source>
        <strain evidence="3">1017</strain>
    </source>
</reference>
<feature type="transmembrane region" description="Helical" evidence="1">
    <location>
        <begin position="15"/>
        <end position="32"/>
    </location>
</feature>
<dbReference type="EMBL" id="MQMG01000007">
    <property type="protein sequence ID" value="OKO95482.1"/>
    <property type="molecule type" value="Genomic_DNA"/>
</dbReference>
<gene>
    <name evidence="2" type="ORF">BRO54_0917</name>
</gene>
<organism evidence="2 3">
    <name type="scientific">Geobacillus proteiniphilus</name>
    <dbReference type="NCBI Taxonomy" id="860353"/>
    <lineage>
        <taxon>Bacteria</taxon>
        <taxon>Bacillati</taxon>
        <taxon>Bacillota</taxon>
        <taxon>Bacilli</taxon>
        <taxon>Bacillales</taxon>
        <taxon>Anoxybacillaceae</taxon>
        <taxon>Geobacillus</taxon>
    </lineage>
</organism>
<keyword evidence="1" id="KW-0472">Membrane</keyword>
<reference evidence="2 3" key="1">
    <citation type="submission" date="2016-11" db="EMBL/GenBank/DDBJ databases">
        <authorList>
            <person name="Kadnikov V."/>
            <person name="Nazina T."/>
        </authorList>
    </citation>
    <scope>NUCLEOTIDE SEQUENCE [LARGE SCALE GENOMIC DNA]</scope>
    <source>
        <strain evidence="2 3">1017</strain>
    </source>
</reference>
<evidence type="ECO:0000313" key="3">
    <source>
        <dbReference type="Proteomes" id="UP000186030"/>
    </source>
</evidence>
<protein>
    <submittedName>
        <fullName evidence="2">Mobile element protein</fullName>
    </submittedName>
</protein>
<dbReference type="AlphaFoldDB" id="A0A1Q5T5H8"/>
<evidence type="ECO:0000256" key="1">
    <source>
        <dbReference type="SAM" id="Phobius"/>
    </source>
</evidence>
<evidence type="ECO:0000313" key="2">
    <source>
        <dbReference type="EMBL" id="OKO95482.1"/>
    </source>
</evidence>
<proteinExistence type="predicted"/>
<dbReference type="Proteomes" id="UP000186030">
    <property type="component" value="Unassembled WGS sequence"/>
</dbReference>
<comment type="caution">
    <text evidence="2">The sequence shown here is derived from an EMBL/GenBank/DDBJ whole genome shotgun (WGS) entry which is preliminary data.</text>
</comment>
<keyword evidence="1" id="KW-0812">Transmembrane</keyword>
<sequence>MSDPRHPLHHHVKRYWIKTIIQTVITMAGRLIRSARRFWMKLTRRNGYSEPVWYVYNLTQITVGLDSGKSTGACW</sequence>
<keyword evidence="1" id="KW-1133">Transmembrane helix</keyword>
<accession>A0A1Q5T5H8</accession>
<name>A0A1Q5T5H8_9BACL</name>